<evidence type="ECO:0000256" key="2">
    <source>
        <dbReference type="SAM" id="Phobius"/>
    </source>
</evidence>
<keyword evidence="2" id="KW-0812">Transmembrane</keyword>
<feature type="transmembrane region" description="Helical" evidence="2">
    <location>
        <begin position="167"/>
        <end position="187"/>
    </location>
</feature>
<dbReference type="RefSeq" id="WP_004156384.1">
    <property type="nucleotide sequence ID" value="NZ_AAWS01000027.1"/>
</dbReference>
<keyword evidence="2" id="KW-0472">Membrane</keyword>
<organism evidence="3 4">
    <name type="scientific">Microscilla marina ATCC 23134</name>
    <dbReference type="NCBI Taxonomy" id="313606"/>
    <lineage>
        <taxon>Bacteria</taxon>
        <taxon>Pseudomonadati</taxon>
        <taxon>Bacteroidota</taxon>
        <taxon>Cytophagia</taxon>
        <taxon>Cytophagales</taxon>
        <taxon>Microscillaceae</taxon>
        <taxon>Microscilla</taxon>
    </lineage>
</organism>
<feature type="repeat" description="TPR" evidence="1">
    <location>
        <begin position="54"/>
        <end position="87"/>
    </location>
</feature>
<dbReference type="Gene3D" id="1.25.40.10">
    <property type="entry name" value="Tetratricopeptide repeat domain"/>
    <property type="match status" value="1"/>
</dbReference>
<keyword evidence="4" id="KW-1185">Reference proteome</keyword>
<reference evidence="3 4" key="1">
    <citation type="submission" date="2007-01" db="EMBL/GenBank/DDBJ databases">
        <authorList>
            <person name="Haygood M."/>
            <person name="Podell S."/>
            <person name="Anderson C."/>
            <person name="Hopkinson B."/>
            <person name="Roe K."/>
            <person name="Barbeau K."/>
            <person name="Gaasterland T."/>
            <person name="Ferriera S."/>
            <person name="Johnson J."/>
            <person name="Kravitz S."/>
            <person name="Beeson K."/>
            <person name="Sutton G."/>
            <person name="Rogers Y.-H."/>
            <person name="Friedman R."/>
            <person name="Frazier M."/>
            <person name="Venter J.C."/>
        </authorList>
    </citation>
    <scope>NUCLEOTIDE SEQUENCE [LARGE SCALE GENOMIC DNA]</scope>
    <source>
        <strain evidence="3 4">ATCC 23134</strain>
    </source>
</reference>
<dbReference type="InterPro" id="IPR019734">
    <property type="entry name" value="TPR_rpt"/>
</dbReference>
<keyword evidence="2" id="KW-1133">Transmembrane helix</keyword>
<dbReference type="AlphaFoldDB" id="A1ZRE2"/>
<comment type="caution">
    <text evidence="3">The sequence shown here is derived from an EMBL/GenBank/DDBJ whole genome shotgun (WGS) entry which is preliminary data.</text>
</comment>
<evidence type="ECO:0000313" key="3">
    <source>
        <dbReference type="EMBL" id="EAY27032.1"/>
    </source>
</evidence>
<dbReference type="Proteomes" id="UP000004095">
    <property type="component" value="Unassembled WGS sequence"/>
</dbReference>
<evidence type="ECO:0000256" key="1">
    <source>
        <dbReference type="PROSITE-ProRule" id="PRU00339"/>
    </source>
</evidence>
<evidence type="ECO:0000313" key="4">
    <source>
        <dbReference type="Proteomes" id="UP000004095"/>
    </source>
</evidence>
<dbReference type="eggNOG" id="COG1704">
    <property type="taxonomic scope" value="Bacteria"/>
</dbReference>
<proteinExistence type="predicted"/>
<keyword evidence="1" id="KW-0802">TPR repeat</keyword>
<dbReference type="SUPFAM" id="SSF48452">
    <property type="entry name" value="TPR-like"/>
    <property type="match status" value="1"/>
</dbReference>
<accession>A1ZRE2</accession>
<dbReference type="InterPro" id="IPR011990">
    <property type="entry name" value="TPR-like_helical_dom_sf"/>
</dbReference>
<name>A1ZRE2_MICM2</name>
<protein>
    <submittedName>
        <fullName evidence="3">Uncharacterized protein</fullName>
    </submittedName>
</protein>
<dbReference type="PROSITE" id="PS50005">
    <property type="entry name" value="TPR"/>
    <property type="match status" value="1"/>
</dbReference>
<dbReference type="EMBL" id="AAWS01000027">
    <property type="protein sequence ID" value="EAY27032.1"/>
    <property type="molecule type" value="Genomic_DNA"/>
</dbReference>
<gene>
    <name evidence="3" type="ORF">M23134_04720</name>
</gene>
<sequence length="462" mass="53081">MSKNNEENLRAFYQKLLEIKDKEAQKSLSQQELKEIAFDLGFSEDEWHLVEQKVEGYLKNGQSFLSFKNWKDAIQQFEQALHLSPNNLAAIYGLAIAYHSMHHEYPHEKYKEKAIEYARIRLVNEPGHEPSIRIISELQKPSQTKTVTASPRPQTPAANVGSKRASIILLAIVLSVFIAGALVFFSVQRASDEDNVYKTEKHLPKAETSASWSENVTPTNRNRNNVPVKFVQSSWSKGFKLARIEESKLRPSRQRLSYKLSGALLITGNLPIEELKLKVEFVTPEGKVGLAEYVSVVKKYQPNAIKGDYVPFYLSKYSKSYAANDLSEVRLLVHSVKYGSWKKPTHRPVPTVWAYDRPEGIKIDVLERAQQVRGYAKSTSHKVEVNFINKSAESLQRFKVEAQWLNHNDEIVHSVTRTLVFPHQADWYPNHNRLHRFHAYIKNLTPREIKGYRINIIEASTK</sequence>
<dbReference type="OrthoDB" id="975826at2"/>